<dbReference type="Proteomes" id="UP000326062">
    <property type="component" value="Unassembled WGS sequence"/>
</dbReference>
<dbReference type="GO" id="GO:0043565">
    <property type="term" value="F:sequence-specific DNA binding"/>
    <property type="evidence" value="ECO:0007669"/>
    <property type="project" value="InterPro"/>
</dbReference>
<comment type="caution">
    <text evidence="6">The sequence shown here is derived from an EMBL/GenBank/DDBJ whole genome shotgun (WGS) entry which is preliminary data.</text>
</comment>
<comment type="subcellular location">
    <subcellularLocation>
        <location evidence="1">Nucleus</location>
    </subcellularLocation>
</comment>
<dbReference type="AlphaFoldDB" id="A0A5N3UND2"/>
<sequence length="171" mass="19409">MGHHSFRLLLKESAFQALSEEPLLKRPHTKCGALPGGEGSLLSLHFPRKRWTVVNSHHFVSIWWEEDGTCIGVNEELFKNILERVGSDKIYETDCMKSFVCQISLYGFSKACQDVLTSLCLTSMLTEEPAGHRVWWPACREAVCKDRTGDQHVCRSCQCCVLHWGVVRGRS</sequence>
<proteinExistence type="inferred from homology"/>
<gene>
    <name evidence="6" type="ORF">FD755_025313</name>
</gene>
<dbReference type="Pfam" id="PF00447">
    <property type="entry name" value="HSF_DNA-bind"/>
    <property type="match status" value="1"/>
</dbReference>
<dbReference type="InterPro" id="IPR036388">
    <property type="entry name" value="WH-like_DNA-bd_sf"/>
</dbReference>
<organism evidence="6 7">
    <name type="scientific">Muntiacus reevesi</name>
    <name type="common">Reeves' muntjac</name>
    <name type="synonym">Cervus reevesi</name>
    <dbReference type="NCBI Taxonomy" id="9886"/>
    <lineage>
        <taxon>Eukaryota</taxon>
        <taxon>Metazoa</taxon>
        <taxon>Chordata</taxon>
        <taxon>Craniata</taxon>
        <taxon>Vertebrata</taxon>
        <taxon>Euteleostomi</taxon>
        <taxon>Mammalia</taxon>
        <taxon>Eutheria</taxon>
        <taxon>Laurasiatheria</taxon>
        <taxon>Artiodactyla</taxon>
        <taxon>Ruminantia</taxon>
        <taxon>Pecora</taxon>
        <taxon>Cervidae</taxon>
        <taxon>Muntiacinae</taxon>
        <taxon>Muntiacus</taxon>
    </lineage>
</organism>
<evidence type="ECO:0000256" key="1">
    <source>
        <dbReference type="ARBA" id="ARBA00004123"/>
    </source>
</evidence>
<evidence type="ECO:0000256" key="4">
    <source>
        <dbReference type="ARBA" id="ARBA00023242"/>
    </source>
</evidence>
<dbReference type="GO" id="GO:0005634">
    <property type="term" value="C:nucleus"/>
    <property type="evidence" value="ECO:0007669"/>
    <property type="project" value="UniProtKB-SubCell"/>
</dbReference>
<accession>A0A5N3UND2</accession>
<keyword evidence="4" id="KW-0539">Nucleus</keyword>
<reference evidence="6 7" key="1">
    <citation type="submission" date="2019-06" db="EMBL/GenBank/DDBJ databases">
        <title>Discovery of a novel chromosome fission-fusion reversal in muntjac.</title>
        <authorList>
            <person name="Mudd A.B."/>
            <person name="Bredeson J.V."/>
            <person name="Baum R."/>
            <person name="Hockemeyer D."/>
            <person name="Rokhsar D.S."/>
        </authorList>
    </citation>
    <scope>NUCLEOTIDE SEQUENCE [LARGE SCALE GENOMIC DNA]</scope>
    <source>
        <strain evidence="6">UCam_UCB_Mr</strain>
        <tissue evidence="6">Fibroblast cell line</tissue>
    </source>
</reference>
<dbReference type="SUPFAM" id="SSF46785">
    <property type="entry name" value="Winged helix' DNA-binding domain"/>
    <property type="match status" value="1"/>
</dbReference>
<evidence type="ECO:0000259" key="5">
    <source>
        <dbReference type="Pfam" id="PF00447"/>
    </source>
</evidence>
<feature type="domain" description="HSF-type DNA-binding" evidence="5">
    <location>
        <begin position="46"/>
        <end position="114"/>
    </location>
</feature>
<keyword evidence="7" id="KW-1185">Reference proteome</keyword>
<dbReference type="InterPro" id="IPR036390">
    <property type="entry name" value="WH_DNA-bd_sf"/>
</dbReference>
<comment type="similarity">
    <text evidence="2">Belongs to the HSF family.</text>
</comment>
<name>A0A5N3UND2_MUNRE</name>
<keyword evidence="3" id="KW-0238">DNA-binding</keyword>
<evidence type="ECO:0000313" key="7">
    <source>
        <dbReference type="Proteomes" id="UP000326062"/>
    </source>
</evidence>
<protein>
    <recommendedName>
        <fullName evidence="5">HSF-type DNA-binding domain-containing protein</fullName>
    </recommendedName>
</protein>
<dbReference type="EMBL" id="VCEB01009209">
    <property type="protein sequence ID" value="KAB0338221.1"/>
    <property type="molecule type" value="Genomic_DNA"/>
</dbReference>
<evidence type="ECO:0000313" key="6">
    <source>
        <dbReference type="EMBL" id="KAB0338221.1"/>
    </source>
</evidence>
<dbReference type="GO" id="GO:0003700">
    <property type="term" value="F:DNA-binding transcription factor activity"/>
    <property type="evidence" value="ECO:0007669"/>
    <property type="project" value="InterPro"/>
</dbReference>
<dbReference type="InterPro" id="IPR000232">
    <property type="entry name" value="HSF_DNA-bd"/>
</dbReference>
<evidence type="ECO:0000256" key="2">
    <source>
        <dbReference type="ARBA" id="ARBA00006403"/>
    </source>
</evidence>
<dbReference type="Gene3D" id="1.10.10.10">
    <property type="entry name" value="Winged helix-like DNA-binding domain superfamily/Winged helix DNA-binding domain"/>
    <property type="match status" value="1"/>
</dbReference>
<evidence type="ECO:0000256" key="3">
    <source>
        <dbReference type="ARBA" id="ARBA00023125"/>
    </source>
</evidence>